<organism evidence="1 2">
    <name type="scientific">Botrytis elliptica</name>
    <dbReference type="NCBI Taxonomy" id="278938"/>
    <lineage>
        <taxon>Eukaryota</taxon>
        <taxon>Fungi</taxon>
        <taxon>Dikarya</taxon>
        <taxon>Ascomycota</taxon>
        <taxon>Pezizomycotina</taxon>
        <taxon>Leotiomycetes</taxon>
        <taxon>Helotiales</taxon>
        <taxon>Sclerotiniaceae</taxon>
        <taxon>Botrytis</taxon>
    </lineage>
</organism>
<dbReference type="STRING" id="278938.A0A4Z1JDY8"/>
<keyword evidence="2" id="KW-1185">Reference proteome</keyword>
<dbReference type="Proteomes" id="UP000297229">
    <property type="component" value="Unassembled WGS sequence"/>
</dbReference>
<dbReference type="OrthoDB" id="3944132at2759"/>
<gene>
    <name evidence="1" type="ORF">BELL_0531g00050</name>
</gene>
<dbReference type="EMBL" id="PQXM01000529">
    <property type="protein sequence ID" value="TGO71778.1"/>
    <property type="molecule type" value="Genomic_DNA"/>
</dbReference>
<name>A0A4Z1JDY8_9HELO</name>
<evidence type="ECO:0000313" key="2">
    <source>
        <dbReference type="Proteomes" id="UP000297229"/>
    </source>
</evidence>
<dbReference type="AlphaFoldDB" id="A0A4Z1JDY8"/>
<comment type="caution">
    <text evidence="1">The sequence shown here is derived from an EMBL/GenBank/DDBJ whole genome shotgun (WGS) entry which is preliminary data.</text>
</comment>
<reference evidence="1 2" key="1">
    <citation type="submission" date="2017-12" db="EMBL/GenBank/DDBJ databases">
        <title>Comparative genomics of Botrytis spp.</title>
        <authorList>
            <person name="Valero-Jimenez C.A."/>
            <person name="Tapia P."/>
            <person name="Veloso J."/>
            <person name="Silva-Moreno E."/>
            <person name="Staats M."/>
            <person name="Valdes J.H."/>
            <person name="Van Kan J.A.L."/>
        </authorList>
    </citation>
    <scope>NUCLEOTIDE SEQUENCE [LARGE SCALE GENOMIC DNA]</scope>
    <source>
        <strain evidence="1 2">Be9601</strain>
    </source>
</reference>
<evidence type="ECO:0000313" key="1">
    <source>
        <dbReference type="EMBL" id="TGO71778.1"/>
    </source>
</evidence>
<sequence length="554" mass="62803">MPNPTDILIEKLKLHCLLRERVFVKWEDESGVCTLGSRLRRNGQNLQFFLAIYHDEEGLIHIHFSLKISIILGGNKETIELLLVVPPDAGFAESKPRLISNIGNLSRLDASAIHDAGLSDSVHVICLQFDLITKGFIFFEGKNTTAIKPRNYTSTELICGLESLSDTKSFAVYIKPNDYALVGLKEVRNRLNNTPNDTHKTDMKEIYSRQAPELVEWSKLGPESLLPPYTKNAQLFPEVQALRSPPISEQETSSVNIVGAATAETLPRPNSALVHGNVSHDREELLDIPVNLDDIENDPRCIEMNFNVDSDEEQLAKEQLANLDCRVFNQQPDYDSKISQALNSRLLRWIQTTIRINSNVYEHKHLITKLSVLGNCVRISDIRLFNVTLFWCSALFFYDPLDSDPNNNLGLWKETNSWLISDIAKLIRWANDNGAHDDVELAPALLKHFIRLGDAARAVALDSRCNKEEYYDQKAKKRGPKVRHERACHNGKGLRWVDQRQPIASRSYAIMRDGEAPHPRLRAGYPRLERTGMIAEDDAEIRNSKRLQADIFGP</sequence>
<accession>A0A4Z1JDY8</accession>
<proteinExistence type="predicted"/>
<protein>
    <submittedName>
        <fullName evidence="1">Uncharacterized protein</fullName>
    </submittedName>
</protein>